<evidence type="ECO:0000313" key="3">
    <source>
        <dbReference type="EMBL" id="CAE0368234.1"/>
    </source>
</evidence>
<proteinExistence type="predicted"/>
<dbReference type="EMBL" id="HBIJ01013276">
    <property type="protein sequence ID" value="CAE0368234.1"/>
    <property type="molecule type" value="Transcribed_RNA"/>
</dbReference>
<protein>
    <recommendedName>
        <fullName evidence="4">PH domain-containing protein</fullName>
    </recommendedName>
</protein>
<name>A0A7S3JXE9_9STRA</name>
<keyword evidence="2" id="KW-0812">Transmembrane</keyword>
<organism evidence="3">
    <name type="scientific">Aureoumbra lagunensis</name>
    <dbReference type="NCBI Taxonomy" id="44058"/>
    <lineage>
        <taxon>Eukaryota</taxon>
        <taxon>Sar</taxon>
        <taxon>Stramenopiles</taxon>
        <taxon>Ochrophyta</taxon>
        <taxon>Pelagophyceae</taxon>
        <taxon>Pelagomonadales</taxon>
        <taxon>Aureoumbra</taxon>
    </lineage>
</organism>
<dbReference type="Gene3D" id="2.60.40.150">
    <property type="entry name" value="C2 domain"/>
    <property type="match status" value="1"/>
</dbReference>
<sequence length="1289" mass="149316">MTKIPSLSDSEEIKEDIENEACLAKLTSHFFLGENEVPLRRLKKPSISELQLAVENEGAHLRLWDVDEDGVLFVLKKGQDKEKNRDRYQWQRRFVVARSRAEEREILFFSSHDTPSPVFRERVVVVQKFSLEQRRKFGARYGFVVNNFVCQCLNEDAERWWFMALSGENHTQDLGEPRFMPREDDKDDSEGILSFIGDITFEMKRLEYFDTLHSSSKKWLQSNAVTDQKEEDEGDEEANNFSNEIPSPPTIFRGSKGARFFNSTIRRRTRTTNKMRSKLRRNLVQRMITTLARSASGKKRHIMTHASSLRHPILCRILLLDRTKSGEPIKLMSVFTSDPFTLSKKECDIRLLFRCRSALACLKIDLRTCPNTIDTYSNDSPQFPETQRLCRRTIPMSELVHRDAQRKLRIMNNLIVKTIPSLFSSVQKWLTAKSDDEIQDIVTAVRAGPIKSVVTDTTFYDYDDFHRIKPYFHGDFELAEDLSNFKLAPQGQGWAYYKLTPDGTPEPNKNTKKSQDIQKISHSFSVEQGGIVGPCRILLSQDIFVLLKENVSRNDFPVPDNAIDFEKISSYLERAQRLIELMNDHSYDLFDDIIAWRYPKKTAYIWFASSLAILMFGERHALALVPCFFLFFMVLTLTDRVAANRRLVSTPSLPLPEDTKQQQQHTERPYRSLAFIRLAILEGRKLKGSTSVDFLPNPYVQVSYNFQARRLRPLDCGRTETCFKTQNPVYAKIYYPKIQESKQRSGRARDFIHRSFRRLEKKNSKIDESLVAVKEPSRLLKIKDESLRFLRRNCITQTTKTKINQIDFQVTWIRDDGSVVFPALRIPVLWPVDHRGNLIDWESSNDELQVDVYDENYFGSLLGQIRIPISSMPRDRSPTHVSTIGDQNGWIPLQCQDDNTLSRYSMSWGQTCQNRSCNNIDDEPLGAIKIHCLLELPDEREQDLHDRSAMYTLESMLEVPTNTDTEKEYAHTRIFQLFADTYKALIDNQLALRLYVRYAEQIYGLLTWLTPISSSVLVVFLLVAIYILIAIPTRIFLLLAFAYMFIDGLIRKRRRTRAFEPHPWEQAERPISNYKKKLFNLVETIPCAPELNAAVAEQRAAVLRDFTYDCLRSELLASWSGFLWILRKASKNRWAKRYGALKDSRLILWLKRSEALDGAKSAHEIPLLRGFKVHAGSNGRLLILSGLKITDRQARIYQRLGRVATIIDTNREASPRHISALSNPANHLIIGLRTPLECAKLRQALTHEHQINQGIYEFLRRDKFGAPGRIRSHQRVSSSLHHDHHRTQG</sequence>
<feature type="transmembrane region" description="Helical" evidence="2">
    <location>
        <begin position="1002"/>
        <end position="1029"/>
    </location>
</feature>
<evidence type="ECO:0008006" key="4">
    <source>
        <dbReference type="Google" id="ProtNLM"/>
    </source>
</evidence>
<evidence type="ECO:0000256" key="1">
    <source>
        <dbReference type="SAM" id="MobiDB-lite"/>
    </source>
</evidence>
<feature type="transmembrane region" description="Helical" evidence="2">
    <location>
        <begin position="1035"/>
        <end position="1050"/>
    </location>
</feature>
<keyword evidence="2" id="KW-1133">Transmembrane helix</keyword>
<feature type="transmembrane region" description="Helical" evidence="2">
    <location>
        <begin position="604"/>
        <end position="637"/>
    </location>
</feature>
<accession>A0A7S3JXE9</accession>
<dbReference type="SUPFAM" id="SSF49562">
    <property type="entry name" value="C2 domain (Calcium/lipid-binding domain, CaLB)"/>
    <property type="match status" value="1"/>
</dbReference>
<keyword evidence="2" id="KW-0472">Membrane</keyword>
<gene>
    <name evidence="3" type="ORF">ALAG00032_LOCUS8996</name>
</gene>
<dbReference type="InterPro" id="IPR035892">
    <property type="entry name" value="C2_domain_sf"/>
</dbReference>
<feature type="region of interest" description="Disordered" evidence="1">
    <location>
        <begin position="220"/>
        <end position="256"/>
    </location>
</feature>
<evidence type="ECO:0000256" key="2">
    <source>
        <dbReference type="SAM" id="Phobius"/>
    </source>
</evidence>
<reference evidence="3" key="1">
    <citation type="submission" date="2021-01" db="EMBL/GenBank/DDBJ databases">
        <authorList>
            <person name="Corre E."/>
            <person name="Pelletier E."/>
            <person name="Niang G."/>
            <person name="Scheremetjew M."/>
            <person name="Finn R."/>
            <person name="Kale V."/>
            <person name="Holt S."/>
            <person name="Cochrane G."/>
            <person name="Meng A."/>
            <person name="Brown T."/>
            <person name="Cohen L."/>
        </authorList>
    </citation>
    <scope>NUCLEOTIDE SEQUENCE</scope>
    <source>
        <strain evidence="3">CCMP1510</strain>
    </source>
</reference>
<feature type="compositionally biased region" description="Acidic residues" evidence="1">
    <location>
        <begin position="229"/>
        <end position="238"/>
    </location>
</feature>